<sequence>MHVLEKKLVRFPWKAWLLLAAMTLGVQIAIDAWMGIGAEYFNAAHVFLAWGEMLTGSDPQNIPFLMGQETLGRAALPLASLILVVQPSLSAFVLIWFWRGATRAGV</sequence>
<feature type="transmembrane region" description="Helical" evidence="1">
    <location>
        <begin position="15"/>
        <end position="36"/>
    </location>
</feature>
<protein>
    <submittedName>
        <fullName evidence="2">Uncharacterized protein</fullName>
    </submittedName>
</protein>
<accession>A0ABQ0APT1</accession>
<dbReference type="EMBL" id="BAABWU010000015">
    <property type="protein sequence ID" value="GAA6197883.1"/>
    <property type="molecule type" value="Genomic_DNA"/>
</dbReference>
<evidence type="ECO:0000313" key="3">
    <source>
        <dbReference type="Proteomes" id="UP001441944"/>
    </source>
</evidence>
<gene>
    <name evidence="2" type="ORF">NBRC116598_33280</name>
</gene>
<comment type="caution">
    <text evidence="2">The sequence shown here is derived from an EMBL/GenBank/DDBJ whole genome shotgun (WGS) entry which is preliminary data.</text>
</comment>
<keyword evidence="1" id="KW-0472">Membrane</keyword>
<name>A0ABQ0APT1_9RHOB</name>
<dbReference type="Proteomes" id="UP001441944">
    <property type="component" value="Unassembled WGS sequence"/>
</dbReference>
<dbReference type="RefSeq" id="WP_353401665.1">
    <property type="nucleotide sequence ID" value="NZ_BAABWU010000015.1"/>
</dbReference>
<keyword evidence="1" id="KW-0812">Transmembrane</keyword>
<feature type="transmembrane region" description="Helical" evidence="1">
    <location>
        <begin position="74"/>
        <end position="98"/>
    </location>
</feature>
<proteinExistence type="predicted"/>
<keyword evidence="1" id="KW-1133">Transmembrane helix</keyword>
<evidence type="ECO:0000313" key="2">
    <source>
        <dbReference type="EMBL" id="GAA6197883.1"/>
    </source>
</evidence>
<organism evidence="2 3">
    <name type="scientific">Pseudophaeobacter arcticus</name>
    <dbReference type="NCBI Taxonomy" id="385492"/>
    <lineage>
        <taxon>Bacteria</taxon>
        <taxon>Pseudomonadati</taxon>
        <taxon>Pseudomonadota</taxon>
        <taxon>Alphaproteobacteria</taxon>
        <taxon>Rhodobacterales</taxon>
        <taxon>Paracoccaceae</taxon>
        <taxon>Pseudophaeobacter</taxon>
    </lineage>
</organism>
<evidence type="ECO:0000256" key="1">
    <source>
        <dbReference type="SAM" id="Phobius"/>
    </source>
</evidence>
<reference evidence="2 3" key="1">
    <citation type="submission" date="2024-04" db="EMBL/GenBank/DDBJ databases">
        <title>Draft genome sequence of Pseudophaeobacter arcticus NBRC 116598.</title>
        <authorList>
            <person name="Miyakawa T."/>
            <person name="Kusuya Y."/>
            <person name="Miura T."/>
        </authorList>
    </citation>
    <scope>NUCLEOTIDE SEQUENCE [LARGE SCALE GENOMIC DNA]</scope>
    <source>
        <strain evidence="2 3">SU-CL00105</strain>
    </source>
</reference>
<keyword evidence="3" id="KW-1185">Reference proteome</keyword>